<protein>
    <recommendedName>
        <fullName evidence="8">Multidrug export protein MepA</fullName>
    </recommendedName>
</protein>
<gene>
    <name evidence="7" type="ORF">SDC9_210824</name>
</gene>
<keyword evidence="3 6" id="KW-0812">Transmembrane</keyword>
<dbReference type="PANTHER" id="PTHR43823:SF3">
    <property type="entry name" value="MULTIDRUG EXPORT PROTEIN MEPA"/>
    <property type="match status" value="1"/>
</dbReference>
<feature type="transmembrane region" description="Helical" evidence="6">
    <location>
        <begin position="20"/>
        <end position="38"/>
    </location>
</feature>
<accession>A0A645JIY0</accession>
<evidence type="ECO:0000256" key="5">
    <source>
        <dbReference type="ARBA" id="ARBA00023136"/>
    </source>
</evidence>
<comment type="caution">
    <text evidence="7">The sequence shown here is derived from an EMBL/GenBank/DDBJ whole genome shotgun (WGS) entry which is preliminary data.</text>
</comment>
<organism evidence="7">
    <name type="scientific">bioreactor metagenome</name>
    <dbReference type="NCBI Taxonomy" id="1076179"/>
    <lineage>
        <taxon>unclassified sequences</taxon>
        <taxon>metagenomes</taxon>
        <taxon>ecological metagenomes</taxon>
    </lineage>
</organism>
<keyword evidence="4 6" id="KW-1133">Transmembrane helix</keyword>
<comment type="subcellular location">
    <subcellularLocation>
        <location evidence="1">Cell membrane</location>
        <topology evidence="1">Multi-pass membrane protein</topology>
    </subcellularLocation>
</comment>
<feature type="transmembrane region" description="Helical" evidence="6">
    <location>
        <begin position="50"/>
        <end position="70"/>
    </location>
</feature>
<keyword evidence="5 6" id="KW-0472">Membrane</keyword>
<evidence type="ECO:0000313" key="7">
    <source>
        <dbReference type="EMBL" id="MPN63070.1"/>
    </source>
</evidence>
<evidence type="ECO:0000256" key="6">
    <source>
        <dbReference type="SAM" id="Phobius"/>
    </source>
</evidence>
<evidence type="ECO:0008006" key="8">
    <source>
        <dbReference type="Google" id="ProtNLM"/>
    </source>
</evidence>
<dbReference type="AlphaFoldDB" id="A0A645JIY0"/>
<evidence type="ECO:0000256" key="4">
    <source>
        <dbReference type="ARBA" id="ARBA00022989"/>
    </source>
</evidence>
<dbReference type="PANTHER" id="PTHR43823">
    <property type="entry name" value="SPORULATION PROTEIN YKVU"/>
    <property type="match status" value="1"/>
</dbReference>
<sequence length="115" mass="13095">MAFSKDAPELITLGSRGLRIDLIFLPVIGYQIVASNYFQAIGKAKISIFLAFLRQVIVLIPIILILPRFWGLNGLWISQPIADIVAAILTSFFLYKEMLTMKHLEKFEKNKKEVI</sequence>
<name>A0A645JIY0_9ZZZZ</name>
<keyword evidence="2" id="KW-1003">Cell membrane</keyword>
<evidence type="ECO:0000256" key="3">
    <source>
        <dbReference type="ARBA" id="ARBA00022692"/>
    </source>
</evidence>
<dbReference type="GO" id="GO:0005886">
    <property type="term" value="C:plasma membrane"/>
    <property type="evidence" value="ECO:0007669"/>
    <property type="project" value="UniProtKB-SubCell"/>
</dbReference>
<evidence type="ECO:0000256" key="2">
    <source>
        <dbReference type="ARBA" id="ARBA00022475"/>
    </source>
</evidence>
<dbReference type="InterPro" id="IPR051327">
    <property type="entry name" value="MATE_MepA_subfamily"/>
</dbReference>
<dbReference type="EMBL" id="VSSQ01141945">
    <property type="protein sequence ID" value="MPN63070.1"/>
    <property type="molecule type" value="Genomic_DNA"/>
</dbReference>
<evidence type="ECO:0000256" key="1">
    <source>
        <dbReference type="ARBA" id="ARBA00004651"/>
    </source>
</evidence>
<reference evidence="7" key="1">
    <citation type="submission" date="2019-08" db="EMBL/GenBank/DDBJ databases">
        <authorList>
            <person name="Kucharzyk K."/>
            <person name="Murdoch R.W."/>
            <person name="Higgins S."/>
            <person name="Loffler F."/>
        </authorList>
    </citation>
    <scope>NUCLEOTIDE SEQUENCE</scope>
</reference>
<feature type="transmembrane region" description="Helical" evidence="6">
    <location>
        <begin position="76"/>
        <end position="95"/>
    </location>
</feature>
<proteinExistence type="predicted"/>